<dbReference type="Gene3D" id="3.30.70.270">
    <property type="match status" value="1"/>
</dbReference>
<dbReference type="GO" id="GO:1902201">
    <property type="term" value="P:negative regulation of bacterial-type flagellum-dependent cell motility"/>
    <property type="evidence" value="ECO:0007669"/>
    <property type="project" value="TreeGrafter"/>
</dbReference>
<protein>
    <recommendedName>
        <fullName evidence="1">GGDEF domain-containing protein</fullName>
    </recommendedName>
</protein>
<evidence type="ECO:0000313" key="2">
    <source>
        <dbReference type="EMBL" id="KZE38873.1"/>
    </source>
</evidence>
<dbReference type="PANTHER" id="PTHR45138:SF9">
    <property type="entry name" value="DIGUANYLATE CYCLASE DGCM-RELATED"/>
    <property type="match status" value="1"/>
</dbReference>
<organism evidence="2 3">
    <name type="scientific">Bhargavaea cecembensis</name>
    <dbReference type="NCBI Taxonomy" id="394098"/>
    <lineage>
        <taxon>Bacteria</taxon>
        <taxon>Bacillati</taxon>
        <taxon>Bacillota</taxon>
        <taxon>Bacilli</taxon>
        <taxon>Bacillales</taxon>
        <taxon>Caryophanaceae</taxon>
        <taxon>Bhargavaea</taxon>
    </lineage>
</organism>
<dbReference type="SUPFAM" id="SSF55073">
    <property type="entry name" value="Nucleotide cyclase"/>
    <property type="match status" value="1"/>
</dbReference>
<dbReference type="Pfam" id="PF00990">
    <property type="entry name" value="GGDEF"/>
    <property type="match status" value="1"/>
</dbReference>
<dbReference type="PANTHER" id="PTHR45138">
    <property type="entry name" value="REGULATORY COMPONENTS OF SENSORY TRANSDUCTION SYSTEM"/>
    <property type="match status" value="1"/>
</dbReference>
<sequence length="190" mass="21563">MKKLMKSLLDLRGQQRARRFREWERLRRLAYEDELTGVGNLRAFREEAVSRIKSGKPFGILYLDLDRFKKVNDTFGHLAGDRVLREVAAVLENEAFSDARAYRLGGDEFALIVPAVEETGIAAVTLRRELDIAKRVRIGSVAVGASMGSARFPQDGRTYVELLNAADRRMYTEKARRKEEPSYSFAGDTC</sequence>
<dbReference type="PROSITE" id="PS50887">
    <property type="entry name" value="GGDEF"/>
    <property type="match status" value="1"/>
</dbReference>
<dbReference type="InterPro" id="IPR000160">
    <property type="entry name" value="GGDEF_dom"/>
</dbReference>
<dbReference type="EMBL" id="LQNT01000009">
    <property type="protein sequence ID" value="KZE38873.1"/>
    <property type="molecule type" value="Genomic_DNA"/>
</dbReference>
<evidence type="ECO:0000259" key="1">
    <source>
        <dbReference type="PROSITE" id="PS50887"/>
    </source>
</evidence>
<feature type="domain" description="GGDEF" evidence="1">
    <location>
        <begin position="56"/>
        <end position="186"/>
    </location>
</feature>
<dbReference type="InterPro" id="IPR043128">
    <property type="entry name" value="Rev_trsase/Diguanyl_cyclase"/>
</dbReference>
<accession>A0A161SM35</accession>
<proteinExistence type="predicted"/>
<dbReference type="InterPro" id="IPR029787">
    <property type="entry name" value="Nucleotide_cyclase"/>
</dbReference>
<dbReference type="CDD" id="cd01949">
    <property type="entry name" value="GGDEF"/>
    <property type="match status" value="1"/>
</dbReference>
<dbReference type="AlphaFoldDB" id="A0A161SM35"/>
<dbReference type="InterPro" id="IPR050469">
    <property type="entry name" value="Diguanylate_Cyclase"/>
</dbReference>
<dbReference type="RefSeq" id="WP_063180839.1">
    <property type="nucleotide sequence ID" value="NZ_LQNT01000009.1"/>
</dbReference>
<dbReference type="GO" id="GO:0005886">
    <property type="term" value="C:plasma membrane"/>
    <property type="evidence" value="ECO:0007669"/>
    <property type="project" value="TreeGrafter"/>
</dbReference>
<dbReference type="SMART" id="SM00267">
    <property type="entry name" value="GGDEF"/>
    <property type="match status" value="1"/>
</dbReference>
<gene>
    <name evidence="2" type="ORF">AV656_08205</name>
</gene>
<dbReference type="GO" id="GO:0043709">
    <property type="term" value="P:cell adhesion involved in single-species biofilm formation"/>
    <property type="evidence" value="ECO:0007669"/>
    <property type="project" value="TreeGrafter"/>
</dbReference>
<comment type="caution">
    <text evidence="2">The sequence shown here is derived from an EMBL/GenBank/DDBJ whole genome shotgun (WGS) entry which is preliminary data.</text>
</comment>
<dbReference type="OrthoDB" id="69083at2"/>
<name>A0A161SM35_9BACL</name>
<evidence type="ECO:0000313" key="3">
    <source>
        <dbReference type="Proteomes" id="UP000076490"/>
    </source>
</evidence>
<dbReference type="NCBIfam" id="TIGR00254">
    <property type="entry name" value="GGDEF"/>
    <property type="match status" value="1"/>
</dbReference>
<dbReference type="GO" id="GO:0052621">
    <property type="term" value="F:diguanylate cyclase activity"/>
    <property type="evidence" value="ECO:0007669"/>
    <property type="project" value="TreeGrafter"/>
</dbReference>
<reference evidence="2 3" key="1">
    <citation type="submission" date="2016-01" db="EMBL/GenBank/DDBJ databases">
        <title>Whole genome sequencing of Bhargavaea cecembensis T14.</title>
        <authorList>
            <person name="Hong K.W."/>
        </authorList>
    </citation>
    <scope>NUCLEOTIDE SEQUENCE [LARGE SCALE GENOMIC DNA]</scope>
    <source>
        <strain evidence="2 3">T14</strain>
    </source>
</reference>
<dbReference type="Proteomes" id="UP000076490">
    <property type="component" value="Unassembled WGS sequence"/>
</dbReference>